<evidence type="ECO:0000313" key="1">
    <source>
        <dbReference type="EMBL" id="MBC3540122.1"/>
    </source>
</evidence>
<name>A0ABR6VSE7_9BACT</name>
<proteinExistence type="predicted"/>
<sequence length="83" mass="9225">MNARISILLLWLLPFSVCFGQRKATITIDTQKREKKVSPTLHGIFSEEISHGGEGGLYGELIQNRGFEDARIPKGTTRPGKGR</sequence>
<keyword evidence="2" id="KW-1185">Reference proteome</keyword>
<dbReference type="EMBL" id="JACOAF010000023">
    <property type="protein sequence ID" value="MBC3540122.1"/>
    <property type="molecule type" value="Genomic_DNA"/>
</dbReference>
<dbReference type="InterPro" id="IPR051563">
    <property type="entry name" value="Glycosyl_Hydrolase_51"/>
</dbReference>
<accession>A0ABR6VSE7</accession>
<dbReference type="RefSeq" id="WP_186637151.1">
    <property type="nucleotide sequence ID" value="NZ_JACOAF010000023.1"/>
</dbReference>
<organism evidence="1 2">
    <name type="scientific">Rufibacter sediminis</name>
    <dbReference type="NCBI Taxonomy" id="2762756"/>
    <lineage>
        <taxon>Bacteria</taxon>
        <taxon>Pseudomonadati</taxon>
        <taxon>Bacteroidota</taxon>
        <taxon>Cytophagia</taxon>
        <taxon>Cytophagales</taxon>
        <taxon>Hymenobacteraceae</taxon>
        <taxon>Rufibacter</taxon>
    </lineage>
</organism>
<gene>
    <name evidence="1" type="ORF">H7U12_10545</name>
</gene>
<dbReference type="Proteomes" id="UP000659698">
    <property type="component" value="Unassembled WGS sequence"/>
</dbReference>
<dbReference type="PANTHER" id="PTHR31776:SF0">
    <property type="entry name" value="ALPHA-L-ARABINOFURANOSIDASE 1"/>
    <property type="match status" value="1"/>
</dbReference>
<comment type="caution">
    <text evidence="1">The sequence shown here is derived from an EMBL/GenBank/DDBJ whole genome shotgun (WGS) entry which is preliminary data.</text>
</comment>
<evidence type="ECO:0000313" key="2">
    <source>
        <dbReference type="Proteomes" id="UP000659698"/>
    </source>
</evidence>
<reference evidence="1 2" key="1">
    <citation type="journal article" date="2019" name="Int. J. Syst. Evol. Microbiol.">
        <title>Rufibacter sediminis sp. nov., isolated from freshwater lake sediment.</title>
        <authorList>
            <person name="Qu J.H."/>
            <person name="Zhang L.J."/>
            <person name="Fu Y.H."/>
            <person name="Li H.F."/>
        </authorList>
    </citation>
    <scope>NUCLEOTIDE SEQUENCE [LARGE SCALE GENOMIC DNA]</scope>
    <source>
        <strain evidence="1 2">H-1</strain>
    </source>
</reference>
<dbReference type="PANTHER" id="PTHR31776">
    <property type="entry name" value="ALPHA-L-ARABINOFURANOSIDASE 1"/>
    <property type="match status" value="1"/>
</dbReference>
<protein>
    <submittedName>
        <fullName evidence="1">Uncharacterized protein</fullName>
    </submittedName>
</protein>